<dbReference type="Gene3D" id="3.30.230.30">
    <property type="entry name" value="Impact, N-terminal domain"/>
    <property type="match status" value="1"/>
</dbReference>
<organism evidence="4 5">
    <name type="scientific">Branchiibius cervicis</name>
    <dbReference type="NCBI Taxonomy" id="908252"/>
    <lineage>
        <taxon>Bacteria</taxon>
        <taxon>Bacillati</taxon>
        <taxon>Actinomycetota</taxon>
        <taxon>Actinomycetes</taxon>
        <taxon>Micrococcales</taxon>
        <taxon>Dermacoccaceae</taxon>
        <taxon>Branchiibius</taxon>
    </lineage>
</organism>
<proteinExistence type="inferred from homology"/>
<gene>
    <name evidence="4" type="ORF">ACFQBT_08175</name>
</gene>
<feature type="region of interest" description="Disordered" evidence="2">
    <location>
        <begin position="62"/>
        <end position="81"/>
    </location>
</feature>
<evidence type="ECO:0000313" key="4">
    <source>
        <dbReference type="EMBL" id="MFC6713803.1"/>
    </source>
</evidence>
<dbReference type="PANTHER" id="PTHR16301:SF20">
    <property type="entry name" value="IMPACT FAMILY MEMBER YIGZ"/>
    <property type="match status" value="1"/>
</dbReference>
<dbReference type="InterPro" id="IPR036956">
    <property type="entry name" value="Impact_N_sf"/>
</dbReference>
<keyword evidence="5" id="KW-1185">Reference proteome</keyword>
<feature type="domain" description="Impact N-terminal" evidence="3">
    <location>
        <begin position="20"/>
        <end position="113"/>
    </location>
</feature>
<dbReference type="EMBL" id="JBHSWJ010000002">
    <property type="protein sequence ID" value="MFC6713803.1"/>
    <property type="molecule type" value="Genomic_DNA"/>
</dbReference>
<dbReference type="SUPFAM" id="SSF54211">
    <property type="entry name" value="Ribosomal protein S5 domain 2-like"/>
    <property type="match status" value="1"/>
</dbReference>
<dbReference type="PROSITE" id="PS00910">
    <property type="entry name" value="UPF0029"/>
    <property type="match status" value="1"/>
</dbReference>
<sequence>MAGYLTLPTGHALTAEIDVRRSRFLAVVCRVGDESAARAVIAGCRSAYPDARHHCSAFVLGPAPRTERSNDDGEPSGTAGAPMLQVLRSADLSDVVAVVTRYFGGTLLGTGAWPGPTPMRSTPRSIVTTAAFAACRSSCSSWSYRTPTPDGSKRHYEQRPWTGRICRCWRPGMRTRPSCTWRPAGSVPVSCRNWWPG</sequence>
<dbReference type="InterPro" id="IPR023582">
    <property type="entry name" value="Impact"/>
</dbReference>
<name>A0ABW2ASF3_9MICO</name>
<comment type="caution">
    <text evidence="4">The sequence shown here is derived from an EMBL/GenBank/DDBJ whole genome shotgun (WGS) entry which is preliminary data.</text>
</comment>
<dbReference type="InterPro" id="IPR020568">
    <property type="entry name" value="Ribosomal_Su5_D2-typ_SF"/>
</dbReference>
<accession>A0ABW2ASF3</accession>
<evidence type="ECO:0000313" key="5">
    <source>
        <dbReference type="Proteomes" id="UP001596356"/>
    </source>
</evidence>
<comment type="similarity">
    <text evidence="1">Belongs to the IMPACT family.</text>
</comment>
<evidence type="ECO:0000256" key="1">
    <source>
        <dbReference type="ARBA" id="ARBA00007665"/>
    </source>
</evidence>
<reference evidence="5" key="1">
    <citation type="journal article" date="2019" name="Int. J. Syst. Evol. Microbiol.">
        <title>The Global Catalogue of Microorganisms (GCM) 10K type strain sequencing project: providing services to taxonomists for standard genome sequencing and annotation.</title>
        <authorList>
            <consortium name="The Broad Institute Genomics Platform"/>
            <consortium name="The Broad Institute Genome Sequencing Center for Infectious Disease"/>
            <person name="Wu L."/>
            <person name="Ma J."/>
        </authorList>
    </citation>
    <scope>NUCLEOTIDE SEQUENCE [LARGE SCALE GENOMIC DNA]</scope>
    <source>
        <strain evidence="5">NBRC 106593</strain>
    </source>
</reference>
<evidence type="ECO:0000256" key="2">
    <source>
        <dbReference type="SAM" id="MobiDB-lite"/>
    </source>
</evidence>
<dbReference type="InterPro" id="IPR001498">
    <property type="entry name" value="Impact_N"/>
</dbReference>
<dbReference type="Proteomes" id="UP001596356">
    <property type="component" value="Unassembled WGS sequence"/>
</dbReference>
<protein>
    <submittedName>
        <fullName evidence="4">IMPACT family protein</fullName>
    </submittedName>
</protein>
<dbReference type="InterPro" id="IPR020569">
    <property type="entry name" value="UPF0029_Impact_CS"/>
</dbReference>
<dbReference type="PANTHER" id="PTHR16301">
    <property type="entry name" value="IMPACT-RELATED"/>
    <property type="match status" value="1"/>
</dbReference>
<evidence type="ECO:0000259" key="3">
    <source>
        <dbReference type="Pfam" id="PF01205"/>
    </source>
</evidence>
<dbReference type="Pfam" id="PF01205">
    <property type="entry name" value="Impact_N"/>
    <property type="match status" value="1"/>
</dbReference>
<dbReference type="RefSeq" id="WP_377825410.1">
    <property type="nucleotide sequence ID" value="NZ_JBHSWJ010000002.1"/>
</dbReference>